<dbReference type="Pfam" id="PF01966">
    <property type="entry name" value="HD"/>
    <property type="match status" value="1"/>
</dbReference>
<dbReference type="SMART" id="SM00471">
    <property type="entry name" value="HDc"/>
    <property type="match status" value="1"/>
</dbReference>
<dbReference type="NCBIfam" id="TIGR00277">
    <property type="entry name" value="HDIG"/>
    <property type="match status" value="1"/>
</dbReference>
<dbReference type="STRING" id="1121390.SAMN02746041_00416"/>
<dbReference type="InterPro" id="IPR011621">
    <property type="entry name" value="Metal-dep_PHydrolase_7TM_intra"/>
</dbReference>
<feature type="transmembrane region" description="Helical" evidence="2">
    <location>
        <begin position="525"/>
        <end position="549"/>
    </location>
</feature>
<keyword evidence="2" id="KW-0812">Transmembrane</keyword>
<dbReference type="InterPro" id="IPR006674">
    <property type="entry name" value="HD_domain"/>
</dbReference>
<feature type="region of interest" description="Disordered" evidence="1">
    <location>
        <begin position="1"/>
        <end position="34"/>
    </location>
</feature>
<dbReference type="InterPro" id="IPR052722">
    <property type="entry name" value="PgpH_phosphodiesterase"/>
</dbReference>
<feature type="transmembrane region" description="Helical" evidence="2">
    <location>
        <begin position="388"/>
        <end position="405"/>
    </location>
</feature>
<dbReference type="Pfam" id="PF07697">
    <property type="entry name" value="7TMR-HDED"/>
    <property type="match status" value="1"/>
</dbReference>
<protein>
    <recommendedName>
        <fullName evidence="3">HD/PDEase domain-containing protein</fullName>
    </recommendedName>
</protein>
<evidence type="ECO:0000256" key="1">
    <source>
        <dbReference type="SAM" id="MobiDB-lite"/>
    </source>
</evidence>
<dbReference type="EMBL" id="FWXF01000001">
    <property type="protein sequence ID" value="SMC17857.1"/>
    <property type="molecule type" value="Genomic_DNA"/>
</dbReference>
<evidence type="ECO:0000313" key="4">
    <source>
        <dbReference type="EMBL" id="SMC17857.1"/>
    </source>
</evidence>
<dbReference type="PANTHER" id="PTHR36442">
    <property type="entry name" value="CYCLIC-DI-AMP PHOSPHODIESTERASE PGPH"/>
    <property type="match status" value="1"/>
</dbReference>
<feature type="transmembrane region" description="Helical" evidence="2">
    <location>
        <begin position="353"/>
        <end position="373"/>
    </location>
</feature>
<feature type="transmembrane region" description="Helical" evidence="2">
    <location>
        <begin position="494"/>
        <end position="513"/>
    </location>
</feature>
<keyword evidence="5" id="KW-1185">Reference proteome</keyword>
<accession>A0A1W1X1T6</accession>
<proteinExistence type="predicted"/>
<dbReference type="PANTHER" id="PTHR36442:SF1">
    <property type="entry name" value="CYCLIC-DI-AMP PHOSPHODIESTERASE PGPH"/>
    <property type="match status" value="1"/>
</dbReference>
<reference evidence="4 5" key="1">
    <citation type="submission" date="2017-04" db="EMBL/GenBank/DDBJ databases">
        <authorList>
            <person name="Afonso C.L."/>
            <person name="Miller P.J."/>
            <person name="Scott M.A."/>
            <person name="Spackman E."/>
            <person name="Goraichik I."/>
            <person name="Dimitrov K.M."/>
            <person name="Suarez D.L."/>
            <person name="Swayne D.E."/>
        </authorList>
    </citation>
    <scope>NUCLEOTIDE SEQUENCE [LARGE SCALE GENOMIC DNA]</scope>
    <source>
        <strain evidence="4 5">DSM 13146</strain>
    </source>
</reference>
<dbReference type="AlphaFoldDB" id="A0A1W1X1T6"/>
<keyword evidence="2" id="KW-1133">Transmembrane helix</keyword>
<feature type="transmembrane region" description="Helical" evidence="2">
    <location>
        <begin position="43"/>
        <end position="62"/>
    </location>
</feature>
<evidence type="ECO:0000259" key="3">
    <source>
        <dbReference type="SMART" id="SM00471"/>
    </source>
</evidence>
<evidence type="ECO:0000256" key="2">
    <source>
        <dbReference type="SAM" id="Phobius"/>
    </source>
</evidence>
<sequence>MKGRIGETMEKEKKTESRRRKSEGLDASKPASTRPTGLEHGKLIVLLTVSALTALLITPSFLARTPTYRPGDVAVRNVKADRDFLLLDEEATARKKEAARREAPLVFDLHERTHETVAVRLSKAFALMRRQIHNAQRALTLGLFPDRWHELMVQGRIGTPAPNPLAALDRESFEKPLGFTVPDQDFSVLAQHRFSRHMEVNLLRWIQEIQQQGILATQSPPEVEEEKRFKLTAGPIVVRRIPSLEEFRVPSIRRFPDLDEARRRLSQRIREEEPDPELARAMISLAAPLLEPTLFYNPLETASLENAAVQAVKPVYIQIKKNEMLIREGQRLRPEDVRKLQAYADSSSKQGGLLAFTGVFLFSCLFLGVLGHLVEARVPSVRLELKDYLFLAAILLIILAVGRCADWINSSLGSGLGYLDTRSFLYALPMAAGAMLCSIFFGITAAVFFSLTLAVFVGLLCGADYHLFAYTLLGSLVGSYGVNPCRNRLVPIKAGLLTGLANVTALVLIALFQENPSTLTLCTNTLLAFLSGIIAGVLATGFTPLAELLCGYTTDIRLLELASMDQPLLQELMIQAPGTYHHSLIVGNMVEAAAKSIGANSLLAKVAGYYHDIGKIKKPLYFIENQLDGENRHEKLAPSMSSLILISHVKEGVELAKKHRLGRPIMEIISQHHGKSLISYFYQKAMETREKAQNSKGADLPPIDIEDYRYPGPKPQTKEAGLVMLADVVEAACRSLSEPTAARIQGLVNRLINNAFIDGQLDECELTLKDLHQIAKHFNQILATVHHKRIEYPAQPGQTTKGKAHGGDSNQRESKQDKDRSAANGTSGRADLKRLGLQ</sequence>
<name>A0A1W1X1T6_9BACT</name>
<evidence type="ECO:0000313" key="5">
    <source>
        <dbReference type="Proteomes" id="UP000192783"/>
    </source>
</evidence>
<organism evidence="4 5">
    <name type="scientific">Desulfacinum hydrothermale DSM 13146</name>
    <dbReference type="NCBI Taxonomy" id="1121390"/>
    <lineage>
        <taxon>Bacteria</taxon>
        <taxon>Pseudomonadati</taxon>
        <taxon>Thermodesulfobacteriota</taxon>
        <taxon>Syntrophobacteria</taxon>
        <taxon>Syntrophobacterales</taxon>
        <taxon>Syntrophobacteraceae</taxon>
        <taxon>Desulfacinum</taxon>
    </lineage>
</organism>
<feature type="domain" description="HD/PDEase" evidence="3">
    <location>
        <begin position="575"/>
        <end position="741"/>
    </location>
</feature>
<dbReference type="Pfam" id="PF07698">
    <property type="entry name" value="7TM-7TMR_HD"/>
    <property type="match status" value="1"/>
</dbReference>
<dbReference type="Proteomes" id="UP000192783">
    <property type="component" value="Unassembled WGS sequence"/>
</dbReference>
<feature type="compositionally biased region" description="Basic and acidic residues" evidence="1">
    <location>
        <begin position="1"/>
        <end position="15"/>
    </location>
</feature>
<dbReference type="InterPro" id="IPR003607">
    <property type="entry name" value="HD/PDEase_dom"/>
</dbReference>
<dbReference type="InterPro" id="IPR011624">
    <property type="entry name" value="Metal-dep_PHydrolase_7TM_extra"/>
</dbReference>
<feature type="region of interest" description="Disordered" evidence="1">
    <location>
        <begin position="794"/>
        <end position="838"/>
    </location>
</feature>
<dbReference type="CDD" id="cd00077">
    <property type="entry name" value="HDc"/>
    <property type="match status" value="1"/>
</dbReference>
<keyword evidence="2" id="KW-0472">Membrane</keyword>
<dbReference type="InterPro" id="IPR006675">
    <property type="entry name" value="HDIG_dom"/>
</dbReference>
<feature type="compositionally biased region" description="Basic and acidic residues" evidence="1">
    <location>
        <begin position="810"/>
        <end position="821"/>
    </location>
</feature>
<dbReference type="Gene3D" id="1.10.3210.10">
    <property type="entry name" value="Hypothetical protein af1432"/>
    <property type="match status" value="1"/>
</dbReference>
<dbReference type="SUPFAM" id="SSF109604">
    <property type="entry name" value="HD-domain/PDEase-like"/>
    <property type="match status" value="1"/>
</dbReference>
<feature type="transmembrane region" description="Helical" evidence="2">
    <location>
        <begin position="426"/>
        <end position="459"/>
    </location>
</feature>
<gene>
    <name evidence="4" type="ORF">SAMN02746041_00416</name>
</gene>